<evidence type="ECO:0000313" key="1">
    <source>
        <dbReference type="EMBL" id="NHZ90399.1"/>
    </source>
</evidence>
<gene>
    <name evidence="1" type="ORF">F2P45_15430</name>
</gene>
<reference evidence="1 2" key="1">
    <citation type="submission" date="2019-10" db="EMBL/GenBank/DDBJ databases">
        <title>Taxonomy of Antarctic Massilia spp.: description of Massilia rubra sp. nov., Massilia aquatica sp. nov., Massilia mucilaginosa sp. nov., Massilia frigida sp. nov. isolated from streams, lakes and regoliths.</title>
        <authorList>
            <person name="Holochova P."/>
            <person name="Sedlacek I."/>
            <person name="Kralova S."/>
            <person name="Maslanova I."/>
            <person name="Busse H.-J."/>
            <person name="Stankova E."/>
            <person name="Vrbovska V."/>
            <person name="Kovarovic V."/>
            <person name="Bartak M."/>
            <person name="Svec P."/>
            <person name="Pantucek R."/>
        </authorList>
    </citation>
    <scope>NUCLEOTIDE SEQUENCE [LARGE SCALE GENOMIC DNA]</scope>
    <source>
        <strain evidence="1 2">CCM 8733</strain>
    </source>
</reference>
<organism evidence="1 2">
    <name type="scientific">Massilia mucilaginosa</name>
    <dbReference type="NCBI Taxonomy" id="2609282"/>
    <lineage>
        <taxon>Bacteria</taxon>
        <taxon>Pseudomonadati</taxon>
        <taxon>Pseudomonadota</taxon>
        <taxon>Betaproteobacteria</taxon>
        <taxon>Burkholderiales</taxon>
        <taxon>Oxalobacteraceae</taxon>
        <taxon>Telluria group</taxon>
        <taxon>Massilia</taxon>
    </lineage>
</organism>
<dbReference type="EMBL" id="WHJH01000016">
    <property type="protein sequence ID" value="NHZ90399.1"/>
    <property type="molecule type" value="Genomic_DNA"/>
</dbReference>
<keyword evidence="2" id="KW-1185">Reference proteome</keyword>
<dbReference type="RefSeq" id="WP_166876624.1">
    <property type="nucleotide sequence ID" value="NZ_WHJH01000016.1"/>
</dbReference>
<sequence length="262" mass="28831">MGIVARGLTAQQAAGSSVIVGRVPKGWPVPVPPGGIPVDEFPPARPAPFPEPFIIDPRLLALMMLTIANALTNRYKDNKDDDEKDKCKIYPYSDAKKECPDGRSHHIVPDRSWRSPGTRGAKTGKISISALIDTMLDEYLPWRGGGYYYAGKMDEQKGQCICLTTKEHTEVHLLHDAAEKLVGEAADPKWTATLDQLEEIGADSVSAVTGCDQKKIKDTLRERHEALDLDEDTLLRADPRGQSGLTMEKFGEILRKKSLGIL</sequence>
<comment type="caution">
    <text evidence="1">The sequence shown here is derived from an EMBL/GenBank/DDBJ whole genome shotgun (WGS) entry which is preliminary data.</text>
</comment>
<dbReference type="Proteomes" id="UP000609726">
    <property type="component" value="Unassembled WGS sequence"/>
</dbReference>
<accession>A0ABX0NTY8</accession>
<proteinExistence type="predicted"/>
<protein>
    <submittedName>
        <fullName evidence="1">Uncharacterized protein</fullName>
    </submittedName>
</protein>
<name>A0ABX0NTY8_9BURK</name>
<evidence type="ECO:0000313" key="2">
    <source>
        <dbReference type="Proteomes" id="UP000609726"/>
    </source>
</evidence>